<evidence type="ECO:0000313" key="2">
    <source>
        <dbReference type="Proteomes" id="UP000199622"/>
    </source>
</evidence>
<name>A0A1H5DA03_9PSEU</name>
<dbReference type="EMBL" id="FNSO01000004">
    <property type="protein sequence ID" value="SED75715.1"/>
    <property type="molecule type" value="Genomic_DNA"/>
</dbReference>
<dbReference type="RefSeq" id="WP_143060806.1">
    <property type="nucleotide sequence ID" value="NZ_FNSO01000004.1"/>
</dbReference>
<organism evidence="1 2">
    <name type="scientific">Amycolatopsis tolypomycina</name>
    <dbReference type="NCBI Taxonomy" id="208445"/>
    <lineage>
        <taxon>Bacteria</taxon>
        <taxon>Bacillati</taxon>
        <taxon>Actinomycetota</taxon>
        <taxon>Actinomycetes</taxon>
        <taxon>Pseudonocardiales</taxon>
        <taxon>Pseudonocardiaceae</taxon>
        <taxon>Amycolatopsis</taxon>
    </lineage>
</organism>
<dbReference type="OrthoDB" id="3422162at2"/>
<proteinExistence type="predicted"/>
<reference evidence="2" key="1">
    <citation type="submission" date="2016-10" db="EMBL/GenBank/DDBJ databases">
        <authorList>
            <person name="Varghese N."/>
            <person name="Submissions S."/>
        </authorList>
    </citation>
    <scope>NUCLEOTIDE SEQUENCE [LARGE SCALE GENOMIC DNA]</scope>
    <source>
        <strain evidence="2">DSM 44544</strain>
    </source>
</reference>
<gene>
    <name evidence="1" type="ORF">SAMN04489727_9247</name>
</gene>
<sequence length="228" mass="25240">MTQAVPPTGGGPFGELTSMGIEPETLAEAIGAGSLERKKARIGHCAKNAPGFYAWNGTLTSLSQNMPNDADWKRLDPSNLPVLISAEHKIVFTVSSGDALTGQRVYGQFPTTKNPKGRLTNCLQRRNANIGIDDLFDNSLDRIESPAERRLMDFLKSTEDFKYWILLVFTDAKRNEIRYEVSEPRNSDANGRPAGWSRRLICPPYPIEEQFGDEDPNEGFGGAYDVSI</sequence>
<keyword evidence="2" id="KW-1185">Reference proteome</keyword>
<accession>A0A1H5DA03</accession>
<dbReference type="STRING" id="208445.SAMN04489727_9247"/>
<dbReference type="AlphaFoldDB" id="A0A1H5DA03"/>
<evidence type="ECO:0000313" key="1">
    <source>
        <dbReference type="EMBL" id="SED75715.1"/>
    </source>
</evidence>
<dbReference type="Proteomes" id="UP000199622">
    <property type="component" value="Unassembled WGS sequence"/>
</dbReference>
<protein>
    <submittedName>
        <fullName evidence="1">Uncharacterized protein</fullName>
    </submittedName>
</protein>